<proteinExistence type="inferred from homology"/>
<keyword evidence="5" id="KW-0663">Pyridoxal phosphate</keyword>
<feature type="domain" description="ACT" evidence="9">
    <location>
        <begin position="368"/>
        <end position="442"/>
    </location>
</feature>
<dbReference type="InterPro" id="IPR002912">
    <property type="entry name" value="ACT_dom"/>
</dbReference>
<dbReference type="Gene3D" id="3.40.50.1100">
    <property type="match status" value="2"/>
</dbReference>
<dbReference type="PANTHER" id="PTHR48078:SF6">
    <property type="entry name" value="L-THREONINE DEHYDRATASE CATABOLIC TDCB"/>
    <property type="match status" value="1"/>
</dbReference>
<evidence type="ECO:0000313" key="10">
    <source>
        <dbReference type="EMBL" id="SEP47934.1"/>
    </source>
</evidence>
<dbReference type="EC" id="4.3.1.19" evidence="4"/>
<dbReference type="SUPFAM" id="SSF53686">
    <property type="entry name" value="Tryptophan synthase beta subunit-like PLP-dependent enzymes"/>
    <property type="match status" value="1"/>
</dbReference>
<dbReference type="InterPro" id="IPR045865">
    <property type="entry name" value="ACT-like_dom_sf"/>
</dbReference>
<dbReference type="AlphaFoldDB" id="A0A1H8Y6P7"/>
<dbReference type="EMBL" id="FODY01000053">
    <property type="protein sequence ID" value="SEP47934.1"/>
    <property type="molecule type" value="Genomic_DNA"/>
</dbReference>
<comment type="function">
    <text evidence="7">Catalyzes the anaerobic formation of alpha-ketobutyrate and ammonia from threonine in a two-step reaction. The first step involved a dehydration of threonine and a production of enamine intermediates (aminocrotonate), which tautomerizes to its imine form (iminobutyrate). Both intermediates are unstable and short-lived. The second step is the nonenzymatic hydrolysis of the enamine/imine intermediates to form 2-ketobutyrate and free ammonia. In the low water environment of the cell, the second step is accelerated by RidA.</text>
</comment>
<dbReference type="PROSITE" id="PS51671">
    <property type="entry name" value="ACT"/>
    <property type="match status" value="1"/>
</dbReference>
<evidence type="ECO:0000256" key="2">
    <source>
        <dbReference type="ARBA" id="ARBA00001933"/>
    </source>
</evidence>
<keyword evidence="6 10" id="KW-0456">Lyase</keyword>
<reference evidence="10 11" key="1">
    <citation type="submission" date="2016-10" db="EMBL/GenBank/DDBJ databases">
        <authorList>
            <person name="de Groot N.N."/>
        </authorList>
    </citation>
    <scope>NUCLEOTIDE SEQUENCE [LARGE SCALE GENOMIC DNA]</scope>
    <source>
        <strain evidence="10 11">DSM 13305</strain>
    </source>
</reference>
<dbReference type="InterPro" id="IPR001926">
    <property type="entry name" value="TrpB-like_PALP"/>
</dbReference>
<comment type="similarity">
    <text evidence="3">Belongs to the serine/threonine dehydratase family.</text>
</comment>
<comment type="catalytic activity">
    <reaction evidence="1">
        <text>L-threonine = 2-oxobutanoate + NH4(+)</text>
        <dbReference type="Rhea" id="RHEA:22108"/>
        <dbReference type="ChEBI" id="CHEBI:16763"/>
        <dbReference type="ChEBI" id="CHEBI:28938"/>
        <dbReference type="ChEBI" id="CHEBI:57926"/>
        <dbReference type="EC" id="4.3.1.19"/>
    </reaction>
</comment>
<keyword evidence="11" id="KW-1185">Reference proteome</keyword>
<evidence type="ECO:0000256" key="7">
    <source>
        <dbReference type="ARBA" id="ARBA00025527"/>
    </source>
</evidence>
<evidence type="ECO:0000256" key="5">
    <source>
        <dbReference type="ARBA" id="ARBA00022898"/>
    </source>
</evidence>
<dbReference type="GO" id="GO:0006565">
    <property type="term" value="P:L-serine catabolic process"/>
    <property type="evidence" value="ECO:0007669"/>
    <property type="project" value="TreeGrafter"/>
</dbReference>
<accession>A0A1H8Y6P7</accession>
<dbReference type="FunFam" id="3.40.50.1100:FF:000007">
    <property type="entry name" value="L-threonine dehydratase catabolic TdcB"/>
    <property type="match status" value="1"/>
</dbReference>
<evidence type="ECO:0000256" key="6">
    <source>
        <dbReference type="ARBA" id="ARBA00023239"/>
    </source>
</evidence>
<dbReference type="Pfam" id="PF00291">
    <property type="entry name" value="PALP"/>
    <property type="match status" value="1"/>
</dbReference>
<evidence type="ECO:0000256" key="8">
    <source>
        <dbReference type="ARBA" id="ARBA00031427"/>
    </source>
</evidence>
<dbReference type="GO" id="GO:0006567">
    <property type="term" value="P:L-threonine catabolic process"/>
    <property type="evidence" value="ECO:0007669"/>
    <property type="project" value="InterPro"/>
</dbReference>
<dbReference type="PANTHER" id="PTHR48078">
    <property type="entry name" value="THREONINE DEHYDRATASE, MITOCHONDRIAL-RELATED"/>
    <property type="match status" value="1"/>
</dbReference>
<comment type="cofactor">
    <cofactor evidence="2">
        <name>pyridoxal 5'-phosphate</name>
        <dbReference type="ChEBI" id="CHEBI:597326"/>
    </cofactor>
</comment>
<dbReference type="NCBIfam" id="TIGR01127">
    <property type="entry name" value="ilvA_1Cterm"/>
    <property type="match status" value="1"/>
</dbReference>
<dbReference type="CDD" id="cd04886">
    <property type="entry name" value="ACT_ThrD-II-like"/>
    <property type="match status" value="1"/>
</dbReference>
<sequence length="442" mass="48120">MSVFPAPVHRLLEGFLLWKGEFFLSMANEKLLYSHERRKYSMITLADIIKARGVLNSIIHKTGLMTDNLLDETTGNRIFLKMENLQRTGSFKVRGAYNRIANLTDAEKGKGVIAASAGNHAQGVALAAKAYGISATIVMPRYAPLSKIKATRQLGANVILEGEVYDDSFEAALKIQQETRATFIHPFDDPLVIAGQGTIGLEILEDLPDVEVVVVPIGGGGLISGVAAAIKQSNPAIKVVGVQTRNVPSMFESMDQQKIVTVHGSATIADGIAVKTPGQLTFDMVQQYVDEIVTVDEDEISSAILFLLEKVKTVSEGAGAASVAAVFNKLSHYQNKKIAVVVSGGNIDVNILSRIVDQGLVKSGRKVYLDTIIPDKPGHLWKLLQLISSTGVNILTINHKRDKRDVLIGFAQVEVEIETADEEHIYTVKKLLEKNNYCTQLC</sequence>
<dbReference type="GO" id="GO:0009097">
    <property type="term" value="P:isoleucine biosynthetic process"/>
    <property type="evidence" value="ECO:0007669"/>
    <property type="project" value="TreeGrafter"/>
</dbReference>
<dbReference type="Proteomes" id="UP000198847">
    <property type="component" value="Unassembled WGS sequence"/>
</dbReference>
<organism evidence="10 11">
    <name type="scientific">Propionispora vibrioides</name>
    <dbReference type="NCBI Taxonomy" id="112903"/>
    <lineage>
        <taxon>Bacteria</taxon>
        <taxon>Bacillati</taxon>
        <taxon>Bacillota</taxon>
        <taxon>Negativicutes</taxon>
        <taxon>Selenomonadales</taxon>
        <taxon>Sporomusaceae</taxon>
        <taxon>Propionispora</taxon>
    </lineage>
</organism>
<dbReference type="InterPro" id="IPR050147">
    <property type="entry name" value="Ser/Thr_Dehydratase"/>
</dbReference>
<dbReference type="CDD" id="cd01562">
    <property type="entry name" value="Thr-dehyd"/>
    <property type="match status" value="1"/>
</dbReference>
<name>A0A1H8Y6P7_9FIRM</name>
<dbReference type="InterPro" id="IPR005789">
    <property type="entry name" value="Thr_deHydtase_catblc"/>
</dbReference>
<dbReference type="SUPFAM" id="SSF55021">
    <property type="entry name" value="ACT-like"/>
    <property type="match status" value="1"/>
</dbReference>
<evidence type="ECO:0000256" key="4">
    <source>
        <dbReference type="ARBA" id="ARBA00012096"/>
    </source>
</evidence>
<dbReference type="InterPro" id="IPR044561">
    <property type="entry name" value="ACT_ThrD-II-like"/>
</dbReference>
<dbReference type="InterPro" id="IPR036052">
    <property type="entry name" value="TrpB-like_PALP_sf"/>
</dbReference>
<evidence type="ECO:0000259" key="9">
    <source>
        <dbReference type="PROSITE" id="PS51671"/>
    </source>
</evidence>
<protein>
    <recommendedName>
        <fullName evidence="4">threonine ammonia-lyase</fullName>
        <ecNumber evidence="4">4.3.1.19</ecNumber>
    </recommendedName>
    <alternativeName>
        <fullName evidence="8">Threonine deaminase</fullName>
    </alternativeName>
</protein>
<gene>
    <name evidence="10" type="ORF">SAMN04490178_1532</name>
</gene>
<dbReference type="STRING" id="112903.SAMN04490178_1532"/>
<evidence type="ECO:0000256" key="1">
    <source>
        <dbReference type="ARBA" id="ARBA00001274"/>
    </source>
</evidence>
<evidence type="ECO:0000313" key="11">
    <source>
        <dbReference type="Proteomes" id="UP000198847"/>
    </source>
</evidence>
<dbReference type="GO" id="GO:0003941">
    <property type="term" value="F:L-serine ammonia-lyase activity"/>
    <property type="evidence" value="ECO:0007669"/>
    <property type="project" value="TreeGrafter"/>
</dbReference>
<evidence type="ECO:0000256" key="3">
    <source>
        <dbReference type="ARBA" id="ARBA00010869"/>
    </source>
</evidence>
<dbReference type="GO" id="GO:0004794">
    <property type="term" value="F:threonine deaminase activity"/>
    <property type="evidence" value="ECO:0007669"/>
    <property type="project" value="UniProtKB-EC"/>
</dbReference>